<proteinExistence type="predicted"/>
<gene>
    <name evidence="4" type="primary">NSs</name>
</gene>
<reference evidence="9" key="3">
    <citation type="journal article" date="2018" name="Am. J. Trop. Med. Hyg.">
        <title>Characterization of the Gamboa Virus Serogroup (Orthobunyavirus Genus, Peribunyaviridae Family).</title>
        <authorList>
            <person name="Chiang J.O."/>
            <person name="Marciel de Souza W."/>
            <person name="Teixeira Nunes M.R."/>
            <person name="Acrani G.O."/>
            <person name="Paes de Andrade Travassos da Rosa A."/>
            <person name="Mesquita de Freitas N."/>
            <person name="Patroca da Silva S."/>
            <person name="Dorta de Silva P.H."/>
            <person name="Watanabe de Sousa A."/>
            <person name="Rodrigues S.G."/>
            <person name="Simoes Quaresma J.A."/>
            <person name="Dutary B."/>
            <person name="Guzman H."/>
            <person name="Vasilakis N."/>
            <person name="Tesh R.B."/>
            <person name="Fernando da Costa Vasconcelos P."/>
        </authorList>
    </citation>
    <scope>NUCLEOTIDE SEQUENCE</scope>
    <source>
        <strain evidence="9">GML382716</strain>
        <strain evidence="10">GML438524</strain>
    </source>
</reference>
<feature type="region of interest" description="Disordered" evidence="2">
    <location>
        <begin position="104"/>
        <end position="130"/>
    </location>
</feature>
<reference evidence="12 13" key="1">
    <citation type="submission" date="2014-08" db="EMBL/GenBank/DDBJ databases">
        <title>Gamboa viruses: new genomes within the family Bunyaviridae, genus Orthobunyavirus isolated in Panama and Trinidad.</title>
        <authorList>
            <person name="Nunes M.R.T."/>
            <person name="Lima C.P.S."/>
            <person name="Martins L.C."/>
            <person name="Diniz Junior J.A.P."/>
            <person name="Cardoso J.F."/>
            <person name="Silva S.P."/>
            <person name="Da Silva D.E.A."/>
            <person name="Oliveira L.F."/>
            <person name="Vasconcelos J.M."/>
            <person name="Chiang J.O."/>
            <person name="Travassos da Rosa A.P.A."/>
            <person name="Guzman H."/>
            <person name="Tesh R."/>
            <person name="Vasconcelos P.F.C."/>
        </authorList>
    </citation>
    <scope>NUCLEOTIDE SEQUENCE [LARGE SCALE GENOMIC DNA]</scope>
    <source>
        <strain evidence="3">GML 435718</strain>
        <strain evidence="4">MARU 10962</strain>
    </source>
</reference>
<evidence type="ECO:0000256" key="2">
    <source>
        <dbReference type="SAM" id="MobiDB-lite"/>
    </source>
</evidence>
<feature type="compositionally biased region" description="Low complexity" evidence="2">
    <location>
        <begin position="104"/>
        <end position="120"/>
    </location>
</feature>
<dbReference type="EMBL" id="KT950260">
    <property type="protein sequence ID" value="AMD82968.1"/>
    <property type="molecule type" value="Viral_cRNA"/>
</dbReference>
<protein>
    <recommendedName>
        <fullName evidence="1">Non-structural protein NS-S</fullName>
    </recommendedName>
</protein>
<evidence type="ECO:0000313" key="4">
    <source>
        <dbReference type="EMBL" id="AIS74649.1"/>
    </source>
</evidence>
<evidence type="ECO:0000313" key="9">
    <source>
        <dbReference type="EMBL" id="ATB53316.1"/>
    </source>
</evidence>
<dbReference type="Proteomes" id="UP000171554">
    <property type="component" value="Genome"/>
</dbReference>
<dbReference type="OrthoDB" id="32859at10239"/>
<dbReference type="EMBL" id="KX900437">
    <property type="protein sequence ID" value="ATB53318.1"/>
    <property type="molecule type" value="Viral_cRNA"/>
</dbReference>
<evidence type="ECO:0000313" key="13">
    <source>
        <dbReference type="Proteomes" id="UP000150507"/>
    </source>
</evidence>
<reference evidence="11 14" key="2">
    <citation type="journal article" date="2016" name="Am. J. Trop. Med. Hyg.">
        <title>Enzootic Arbovirus Surveillance in Forest Habitat and Phylogenetic Characterization of Novel Isolates of Gamboa Virus in Panama.</title>
        <authorList>
            <person name="Eastwood G."/>
            <person name="Loaiza J.R."/>
            <person name="Pongsiri M.J."/>
            <person name="Sanjur O.I."/>
            <person name="Pecor J.E."/>
            <person name="Auguste A.J."/>
            <person name="Kramer L.D."/>
        </authorList>
    </citation>
    <scope>NUCLEOTIDE SEQUENCE [LARGE SCALE GENOMIC DNA]</scope>
    <source>
        <strain evidence="5">GAM_118</strain>
        <strain evidence="6">GAM_122</strain>
        <strain evidence="7">GAM_130</strain>
        <strain evidence="8">GAM_131</strain>
    </source>
</reference>
<evidence type="ECO:0000256" key="1">
    <source>
        <dbReference type="ARBA" id="ARBA00014100"/>
    </source>
</evidence>
<dbReference type="GeneID" id="37619026"/>
<sequence length="130" mass="14734">MIRRQALALMIQRRNTMSLLVLTGTSLLQQTLNVSSCMHVQPRLVWQRTRRNAERLLLDLGRLRLLITITEEPLRLQCRTMIIPCTAFPDILPCTACRPAPRISRTLSESSQSSSTRSLSPWGSTGSMEQ</sequence>
<evidence type="ECO:0000313" key="5">
    <source>
        <dbReference type="EMBL" id="AMD82966.1"/>
    </source>
</evidence>
<dbReference type="EMBL" id="KT950259">
    <property type="protein sequence ID" value="AMD82966.1"/>
    <property type="molecule type" value="Viral_cRNA"/>
</dbReference>
<dbReference type="Proteomes" id="UP000128282">
    <property type="component" value="Genome"/>
</dbReference>
<evidence type="ECO:0000313" key="3">
    <source>
        <dbReference type="EMBL" id="AIS74645.1"/>
    </source>
</evidence>
<dbReference type="GO" id="GO:0016032">
    <property type="term" value="P:viral process"/>
    <property type="evidence" value="ECO:0007669"/>
    <property type="project" value="InterPro"/>
</dbReference>
<dbReference type="Proteomes" id="UP000150507">
    <property type="component" value="Genome"/>
</dbReference>
<evidence type="ECO:0000313" key="8">
    <source>
        <dbReference type="EMBL" id="AMD82972.1"/>
    </source>
</evidence>
<dbReference type="Proteomes" id="UP000116919">
    <property type="component" value="Genome"/>
</dbReference>
<accession>A0A097C052</accession>
<name>A0A097C052_9VIRU</name>
<dbReference type="EMBL" id="KT950261">
    <property type="protein sequence ID" value="AMD82970.1"/>
    <property type="molecule type" value="Viral_cRNA"/>
</dbReference>
<keyword evidence="12" id="KW-1185">Reference proteome</keyword>
<dbReference type="EMBL" id="KT950262">
    <property type="protein sequence ID" value="AMD82972.1"/>
    <property type="molecule type" value="Viral_cRNA"/>
</dbReference>
<evidence type="ECO:0000313" key="7">
    <source>
        <dbReference type="EMBL" id="AMD82970.1"/>
    </source>
</evidence>
<organism evidence="4 13">
    <name type="scientific">Gamboa virus</name>
    <dbReference type="NCBI Taxonomy" id="35313"/>
    <lineage>
        <taxon>Viruses</taxon>
        <taxon>Riboviria</taxon>
        <taxon>Orthornavirae</taxon>
        <taxon>Negarnaviricota</taxon>
        <taxon>Polyploviricotina</taxon>
        <taxon>Bunyaviricetes</taxon>
        <taxon>Elliovirales</taxon>
        <taxon>Peribunyaviridae</taxon>
        <taxon>Orthobunyavirus</taxon>
        <taxon>Orthobunyavirus gamboaense</taxon>
    </lineage>
</organism>
<evidence type="ECO:0000313" key="10">
    <source>
        <dbReference type="EMBL" id="ATB53318.1"/>
    </source>
</evidence>
<evidence type="ECO:0000313" key="11">
    <source>
        <dbReference type="Proteomes" id="UP000116919"/>
    </source>
</evidence>
<dbReference type="KEGG" id="vg:37619026"/>
<dbReference type="EMBL" id="KX900434">
    <property type="protein sequence ID" value="ATB53316.1"/>
    <property type="molecule type" value="Viral_cRNA"/>
</dbReference>
<dbReference type="RefSeq" id="YP_009507874.1">
    <property type="nucleotide sequence ID" value="NC_038731.1"/>
</dbReference>
<evidence type="ECO:0000313" key="14">
    <source>
        <dbReference type="Proteomes" id="UP000160207"/>
    </source>
</evidence>
<evidence type="ECO:0000313" key="6">
    <source>
        <dbReference type="EMBL" id="AMD82968.1"/>
    </source>
</evidence>
<dbReference type="Pfam" id="PF01104">
    <property type="entry name" value="Bunya_NS-S"/>
    <property type="match status" value="1"/>
</dbReference>
<evidence type="ECO:0000313" key="12">
    <source>
        <dbReference type="Proteomes" id="UP000128282"/>
    </source>
</evidence>
<dbReference type="EMBL" id="KM272182">
    <property type="protein sequence ID" value="AIS74649.1"/>
    <property type="molecule type" value="Viral_cRNA"/>
</dbReference>
<dbReference type="Proteomes" id="UP000160207">
    <property type="component" value="Genome"/>
</dbReference>
<feature type="compositionally biased region" description="Polar residues" evidence="2">
    <location>
        <begin position="121"/>
        <end position="130"/>
    </location>
</feature>
<dbReference type="InterPro" id="IPR000797">
    <property type="entry name" value="Bunya_NSs"/>
</dbReference>
<dbReference type="EMBL" id="KM272176">
    <property type="protein sequence ID" value="AIS74645.1"/>
    <property type="molecule type" value="Viral_cRNA"/>
</dbReference>